<comment type="caution">
    <text evidence="1">The sequence shown here is derived from an EMBL/GenBank/DDBJ whole genome shotgun (WGS) entry which is preliminary data.</text>
</comment>
<name>A0AAP5LR09_PAEAM</name>
<organism evidence="1 2">
    <name type="scientific">Paenibacillus amylolyticus</name>
    <dbReference type="NCBI Taxonomy" id="1451"/>
    <lineage>
        <taxon>Bacteria</taxon>
        <taxon>Bacillati</taxon>
        <taxon>Bacillota</taxon>
        <taxon>Bacilli</taxon>
        <taxon>Bacillales</taxon>
        <taxon>Paenibacillaceae</taxon>
        <taxon>Paenibacillus</taxon>
    </lineage>
</organism>
<evidence type="ECO:0000313" key="1">
    <source>
        <dbReference type="EMBL" id="MDR6726108.1"/>
    </source>
</evidence>
<dbReference type="AlphaFoldDB" id="A0AAP5LR09"/>
<proteinExistence type="predicted"/>
<reference evidence="1" key="1">
    <citation type="submission" date="2023-07" db="EMBL/GenBank/DDBJ databases">
        <title>Sorghum-associated microbial communities from plants grown in Nebraska, USA.</title>
        <authorList>
            <person name="Schachtman D."/>
        </authorList>
    </citation>
    <scope>NUCLEOTIDE SEQUENCE</scope>
    <source>
        <strain evidence="1">BE80</strain>
    </source>
</reference>
<gene>
    <name evidence="1" type="ORF">J2W91_004614</name>
</gene>
<evidence type="ECO:0000313" key="2">
    <source>
        <dbReference type="Proteomes" id="UP001254832"/>
    </source>
</evidence>
<protein>
    <submittedName>
        <fullName evidence="1">Uncharacterized protein</fullName>
    </submittedName>
</protein>
<sequence length="43" mass="5128">MKLDENDVRKNVKVMPTVKEELHHLHKKLKNELKKESGLLLTY</sequence>
<dbReference type="Proteomes" id="UP001254832">
    <property type="component" value="Unassembled WGS sequence"/>
</dbReference>
<dbReference type="EMBL" id="JAVDTR010000015">
    <property type="protein sequence ID" value="MDR6726108.1"/>
    <property type="molecule type" value="Genomic_DNA"/>
</dbReference>
<accession>A0AAP5LR09</accession>